<dbReference type="InterPro" id="IPR050389">
    <property type="entry name" value="LysR-type_TF"/>
</dbReference>
<dbReference type="CDD" id="cd08460">
    <property type="entry name" value="PBP2_DntR_like_1"/>
    <property type="match status" value="1"/>
</dbReference>
<evidence type="ECO:0000256" key="2">
    <source>
        <dbReference type="ARBA" id="ARBA00023015"/>
    </source>
</evidence>
<keyword evidence="3" id="KW-0238">DNA-binding</keyword>
<evidence type="ECO:0000256" key="1">
    <source>
        <dbReference type="ARBA" id="ARBA00009437"/>
    </source>
</evidence>
<evidence type="ECO:0000256" key="3">
    <source>
        <dbReference type="ARBA" id="ARBA00023125"/>
    </source>
</evidence>
<dbReference type="Pfam" id="PF03466">
    <property type="entry name" value="LysR_substrate"/>
    <property type="match status" value="1"/>
</dbReference>
<feature type="non-terminal residue" evidence="6">
    <location>
        <position position="1"/>
    </location>
</feature>
<keyword evidence="7" id="KW-1185">Reference proteome</keyword>
<dbReference type="InterPro" id="IPR005119">
    <property type="entry name" value="LysR_subst-bd"/>
</dbReference>
<feature type="domain" description="LysR substrate-binding" evidence="5">
    <location>
        <begin position="30"/>
        <end position="231"/>
    </location>
</feature>
<protein>
    <submittedName>
        <fullName evidence="6">LysR substrate-binding domain-containing protein</fullName>
    </submittedName>
</protein>
<proteinExistence type="inferred from homology"/>
<dbReference type="Proteomes" id="UP001162881">
    <property type="component" value="Unassembled WGS sequence"/>
</dbReference>
<gene>
    <name evidence="6" type="ORF">MTR62_18460</name>
</gene>
<reference evidence="6" key="1">
    <citation type="submission" date="2022-03" db="EMBL/GenBank/DDBJ databases">
        <title>Identification of a novel bacterium isolated from mangrove sediments.</title>
        <authorList>
            <person name="Pan X."/>
        </authorList>
    </citation>
    <scope>NUCLEOTIDE SEQUENCE</scope>
    <source>
        <strain evidence="6">B1949</strain>
    </source>
</reference>
<evidence type="ECO:0000256" key="4">
    <source>
        <dbReference type="ARBA" id="ARBA00023163"/>
    </source>
</evidence>
<keyword evidence="4" id="KW-0804">Transcription</keyword>
<comment type="similarity">
    <text evidence="1">Belongs to the LysR transcriptional regulatory family.</text>
</comment>
<name>A0ABT0BHY9_9SPHN</name>
<dbReference type="PANTHER" id="PTHR30118">
    <property type="entry name" value="HTH-TYPE TRANSCRIPTIONAL REGULATOR LEUO-RELATED"/>
    <property type="match status" value="1"/>
</dbReference>
<dbReference type="SUPFAM" id="SSF53850">
    <property type="entry name" value="Periplasmic binding protein-like II"/>
    <property type="match status" value="1"/>
</dbReference>
<dbReference type="RefSeq" id="WP_244023701.1">
    <property type="nucleotide sequence ID" value="NZ_JALHLF010000126.1"/>
</dbReference>
<dbReference type="Gene3D" id="3.40.190.10">
    <property type="entry name" value="Periplasmic binding protein-like II"/>
    <property type="match status" value="2"/>
</dbReference>
<organism evidence="6 7">
    <name type="scientific">Novosphingobium organovorum</name>
    <dbReference type="NCBI Taxonomy" id="2930092"/>
    <lineage>
        <taxon>Bacteria</taxon>
        <taxon>Pseudomonadati</taxon>
        <taxon>Pseudomonadota</taxon>
        <taxon>Alphaproteobacteria</taxon>
        <taxon>Sphingomonadales</taxon>
        <taxon>Sphingomonadaceae</taxon>
        <taxon>Novosphingobium</taxon>
    </lineage>
</organism>
<dbReference type="PANTHER" id="PTHR30118:SF15">
    <property type="entry name" value="TRANSCRIPTIONAL REGULATORY PROTEIN"/>
    <property type="match status" value="1"/>
</dbReference>
<evidence type="ECO:0000313" key="7">
    <source>
        <dbReference type="Proteomes" id="UP001162881"/>
    </source>
</evidence>
<accession>A0ABT0BHY9</accession>
<evidence type="ECO:0000259" key="5">
    <source>
        <dbReference type="Pfam" id="PF03466"/>
    </source>
</evidence>
<dbReference type="EMBL" id="JALHLF010000126">
    <property type="protein sequence ID" value="MCJ2184655.1"/>
    <property type="molecule type" value="Genomic_DNA"/>
</dbReference>
<comment type="caution">
    <text evidence="6">The sequence shown here is derived from an EMBL/GenBank/DDBJ whole genome shotgun (WGS) entry which is preliminary data.</text>
</comment>
<keyword evidence="2" id="KW-0805">Transcription regulation</keyword>
<evidence type="ECO:0000313" key="6">
    <source>
        <dbReference type="EMBL" id="MCJ2184655.1"/>
    </source>
</evidence>
<sequence>RALREEVHALTRAAQAVLRPQVDVVVPARLERRFTLRTNEGFVERFAAPLAALAAREAPGVQLRFAPKPEKDAAPLREGLVDLEIGVLGAFAPEVRTQLLRRDRFVGAVRTGHPLLDAPITPERYAACRHIVASRKGAFEGPVDAALAPLGLSRRVAVVVPAFADALRIARRSDLVGLVPETSLTADTADGLVSFPLPVATPAIAISMLWHPRLDADPEHRWLRETVQRVCREAEGERL</sequence>